<evidence type="ECO:0000256" key="4">
    <source>
        <dbReference type="ARBA" id="ARBA00022475"/>
    </source>
</evidence>
<dbReference type="Gene3D" id="3.40.50.300">
    <property type="entry name" value="P-loop containing nucleotide triphosphate hydrolases"/>
    <property type="match status" value="1"/>
</dbReference>
<protein>
    <submittedName>
        <fullName evidence="10">Energy-coupling factor transporter ATPase</fullName>
    </submittedName>
</protein>
<name>A0ABS2GV04_9LACO</name>
<dbReference type="InterPro" id="IPR030947">
    <property type="entry name" value="EcfA_1"/>
</dbReference>
<dbReference type="InterPro" id="IPR017871">
    <property type="entry name" value="ABC_transporter-like_CS"/>
</dbReference>
<dbReference type="InterPro" id="IPR003593">
    <property type="entry name" value="AAA+_ATPase"/>
</dbReference>
<comment type="similarity">
    <text evidence="2">Belongs to the ABC transporter superfamily.</text>
</comment>
<dbReference type="NCBIfam" id="NF010167">
    <property type="entry name" value="PRK13648.1"/>
    <property type="match status" value="1"/>
</dbReference>
<accession>A0ABS2GV04</accession>
<reference evidence="10 11" key="1">
    <citation type="journal article" date="2021" name="Sci. Rep.">
        <title>The distribution of antibiotic resistance genes in chicken gut microbiota commensals.</title>
        <authorList>
            <person name="Juricova H."/>
            <person name="Matiasovicova J."/>
            <person name="Kubasova T."/>
            <person name="Cejkova D."/>
            <person name="Rychlik I."/>
        </authorList>
    </citation>
    <scope>NUCLEOTIDE SEQUENCE [LARGE SCALE GENOMIC DNA]</scope>
    <source>
        <strain evidence="10 11">An574</strain>
    </source>
</reference>
<keyword evidence="11" id="KW-1185">Reference proteome</keyword>
<dbReference type="InterPro" id="IPR027417">
    <property type="entry name" value="P-loop_NTPase"/>
</dbReference>
<comment type="subcellular location">
    <subcellularLocation>
        <location evidence="1">Cell membrane</location>
        <topology evidence="1">Peripheral membrane protein</topology>
    </subcellularLocation>
</comment>
<evidence type="ECO:0000256" key="7">
    <source>
        <dbReference type="ARBA" id="ARBA00022967"/>
    </source>
</evidence>
<sequence length="273" mass="30092">MAIVEVKGVSYTYPGSNEPTLNDITVSFPTKEWTTIIGHNGSGKSTLARLIDELIPTSAGEIIVDGVPVDAEHVGDVHQKIGFVFQNPENQFVGTTVEDDVAFGLENHQVPRDKMQFRIKQALNDVNMLEFAKKEPAQLSGGQKQRVAIAGILSLRPKILIFDEATSMLDPQARLNIIQLLKKLKVEKGFTIIAISHDPAEAVAGDNVVILDHGKIMASGKTTDILTNHDLMNRYNLGLPFTEQLKAKLKAKGIPSPEVYLDEEQMIQWLSQQ</sequence>
<dbReference type="EMBL" id="JACJKU010000006">
    <property type="protein sequence ID" value="MBM6940107.1"/>
    <property type="molecule type" value="Genomic_DNA"/>
</dbReference>
<feature type="domain" description="ABC transporter" evidence="9">
    <location>
        <begin position="4"/>
        <end position="238"/>
    </location>
</feature>
<evidence type="ECO:0000256" key="5">
    <source>
        <dbReference type="ARBA" id="ARBA00022741"/>
    </source>
</evidence>
<evidence type="ECO:0000259" key="9">
    <source>
        <dbReference type="PROSITE" id="PS50893"/>
    </source>
</evidence>
<evidence type="ECO:0000256" key="6">
    <source>
        <dbReference type="ARBA" id="ARBA00022840"/>
    </source>
</evidence>
<evidence type="ECO:0000256" key="2">
    <source>
        <dbReference type="ARBA" id="ARBA00005417"/>
    </source>
</evidence>
<evidence type="ECO:0000256" key="1">
    <source>
        <dbReference type="ARBA" id="ARBA00004202"/>
    </source>
</evidence>
<dbReference type="InterPro" id="IPR003439">
    <property type="entry name" value="ABC_transporter-like_ATP-bd"/>
</dbReference>
<keyword evidence="8" id="KW-0472">Membrane</keyword>
<keyword evidence="4" id="KW-1003">Cell membrane</keyword>
<comment type="caution">
    <text evidence="10">The sequence shown here is derived from an EMBL/GenBank/DDBJ whole genome shotgun (WGS) entry which is preliminary data.</text>
</comment>
<dbReference type="Proteomes" id="UP000785625">
    <property type="component" value="Unassembled WGS sequence"/>
</dbReference>
<proteinExistence type="inferred from homology"/>
<dbReference type="PANTHER" id="PTHR43553">
    <property type="entry name" value="HEAVY METAL TRANSPORTER"/>
    <property type="match status" value="1"/>
</dbReference>
<keyword evidence="3" id="KW-0813">Transport</keyword>
<dbReference type="InterPro" id="IPR050095">
    <property type="entry name" value="ECF_ABC_transporter_ATP-bd"/>
</dbReference>
<dbReference type="InterPro" id="IPR015856">
    <property type="entry name" value="ABC_transpr_CbiO/EcfA_su"/>
</dbReference>
<dbReference type="Pfam" id="PF00005">
    <property type="entry name" value="ABC_tran"/>
    <property type="match status" value="1"/>
</dbReference>
<dbReference type="PROSITE" id="PS00211">
    <property type="entry name" value="ABC_TRANSPORTER_1"/>
    <property type="match status" value="1"/>
</dbReference>
<keyword evidence="6" id="KW-0067">ATP-binding</keyword>
<evidence type="ECO:0000256" key="3">
    <source>
        <dbReference type="ARBA" id="ARBA00022448"/>
    </source>
</evidence>
<evidence type="ECO:0000313" key="11">
    <source>
        <dbReference type="Proteomes" id="UP000785625"/>
    </source>
</evidence>
<evidence type="ECO:0000256" key="8">
    <source>
        <dbReference type="ARBA" id="ARBA00023136"/>
    </source>
</evidence>
<gene>
    <name evidence="10" type="ORF">H5975_01165</name>
</gene>
<dbReference type="NCBIfam" id="TIGR04520">
    <property type="entry name" value="ECF_ATPase_1"/>
    <property type="match status" value="1"/>
</dbReference>
<keyword evidence="5" id="KW-0547">Nucleotide-binding</keyword>
<keyword evidence="7" id="KW-1278">Translocase</keyword>
<dbReference type="CDD" id="cd03225">
    <property type="entry name" value="ABC_cobalt_CbiO_domain1"/>
    <property type="match status" value="1"/>
</dbReference>
<evidence type="ECO:0000313" key="10">
    <source>
        <dbReference type="EMBL" id="MBM6940107.1"/>
    </source>
</evidence>
<dbReference type="PANTHER" id="PTHR43553:SF24">
    <property type="entry name" value="ENERGY-COUPLING FACTOR TRANSPORTER ATP-BINDING PROTEIN ECFA1"/>
    <property type="match status" value="1"/>
</dbReference>
<organism evidence="10 11">
    <name type="scientific">Limosilactobacillus coleohominis</name>
    <dbReference type="NCBI Taxonomy" id="181675"/>
    <lineage>
        <taxon>Bacteria</taxon>
        <taxon>Bacillati</taxon>
        <taxon>Bacillota</taxon>
        <taxon>Bacilli</taxon>
        <taxon>Lactobacillales</taxon>
        <taxon>Lactobacillaceae</taxon>
        <taxon>Limosilactobacillus</taxon>
    </lineage>
</organism>
<dbReference type="PROSITE" id="PS50893">
    <property type="entry name" value="ABC_TRANSPORTER_2"/>
    <property type="match status" value="1"/>
</dbReference>
<dbReference type="SMART" id="SM00382">
    <property type="entry name" value="AAA"/>
    <property type="match status" value="1"/>
</dbReference>
<dbReference type="SUPFAM" id="SSF52540">
    <property type="entry name" value="P-loop containing nucleoside triphosphate hydrolases"/>
    <property type="match status" value="1"/>
</dbReference>
<dbReference type="RefSeq" id="WP_204784540.1">
    <property type="nucleotide sequence ID" value="NZ_CALVGD010000116.1"/>
</dbReference>